<dbReference type="InterPro" id="IPR036977">
    <property type="entry name" value="DNA_primase_Znf_CHC2"/>
</dbReference>
<dbReference type="InterPro" id="IPR002694">
    <property type="entry name" value="Znf_CHC2"/>
</dbReference>
<evidence type="ECO:0000259" key="15">
    <source>
        <dbReference type="PROSITE" id="PS50880"/>
    </source>
</evidence>
<comment type="subunit">
    <text evidence="12">Monomer. Interacts with DnaB.</text>
</comment>
<dbReference type="EMBL" id="LTAO01000012">
    <property type="protein sequence ID" value="KYG32048.1"/>
    <property type="molecule type" value="Genomic_DNA"/>
</dbReference>
<dbReference type="PANTHER" id="PTHR30313:SF2">
    <property type="entry name" value="DNA PRIMASE"/>
    <property type="match status" value="1"/>
</dbReference>
<evidence type="ECO:0000256" key="9">
    <source>
        <dbReference type="ARBA" id="ARBA00022842"/>
    </source>
</evidence>
<gene>
    <name evidence="12" type="primary">dnaG</name>
    <name evidence="16" type="ORF">AZF04_04540</name>
</gene>
<dbReference type="SMART" id="SM00400">
    <property type="entry name" value="ZnF_CHCC"/>
    <property type="match status" value="1"/>
</dbReference>
<dbReference type="GO" id="GO:0008270">
    <property type="term" value="F:zinc ion binding"/>
    <property type="evidence" value="ECO:0007669"/>
    <property type="project" value="UniProtKB-UniRule"/>
</dbReference>
<dbReference type="InterPro" id="IPR037068">
    <property type="entry name" value="DNA_primase_core_N_sf"/>
</dbReference>
<dbReference type="InterPro" id="IPR006171">
    <property type="entry name" value="TOPRIM_dom"/>
</dbReference>
<evidence type="ECO:0000256" key="11">
    <source>
        <dbReference type="ARBA" id="ARBA00023163"/>
    </source>
</evidence>
<dbReference type="Pfam" id="PF13155">
    <property type="entry name" value="Toprim_2"/>
    <property type="match status" value="1"/>
</dbReference>
<evidence type="ECO:0000313" key="17">
    <source>
        <dbReference type="Proteomes" id="UP000075806"/>
    </source>
</evidence>
<evidence type="ECO:0000256" key="4">
    <source>
        <dbReference type="ARBA" id="ARBA00022695"/>
    </source>
</evidence>
<comment type="similarity">
    <text evidence="12 13">Belongs to the DnaG primase family.</text>
</comment>
<comment type="caution">
    <text evidence="16">The sequence shown here is derived from an EMBL/GenBank/DDBJ whole genome shotgun (WGS) entry which is preliminary data.</text>
</comment>
<dbReference type="InterPro" id="IPR034151">
    <property type="entry name" value="TOPRIM_DnaG_bac"/>
</dbReference>
<dbReference type="SUPFAM" id="SSF57783">
    <property type="entry name" value="Zinc beta-ribbon"/>
    <property type="match status" value="1"/>
</dbReference>
<keyword evidence="17" id="KW-1185">Reference proteome</keyword>
<dbReference type="SMART" id="SM00493">
    <property type="entry name" value="TOPRIM"/>
    <property type="match status" value="1"/>
</dbReference>
<evidence type="ECO:0000256" key="14">
    <source>
        <dbReference type="PIRSR" id="PIRSR002811-1"/>
    </source>
</evidence>
<dbReference type="InterPro" id="IPR016136">
    <property type="entry name" value="DNA_helicase_N/primase_C"/>
</dbReference>
<comment type="cofactor">
    <cofactor evidence="12 13 14">
        <name>Zn(2+)</name>
        <dbReference type="ChEBI" id="CHEBI:29105"/>
    </cofactor>
    <text evidence="12 13 14">Binds 1 zinc ion per monomer.</text>
</comment>
<keyword evidence="5 12" id="KW-0235">DNA replication</keyword>
<evidence type="ECO:0000256" key="12">
    <source>
        <dbReference type="HAMAP-Rule" id="MF_00974"/>
    </source>
</evidence>
<evidence type="ECO:0000256" key="7">
    <source>
        <dbReference type="ARBA" id="ARBA00022771"/>
    </source>
</evidence>
<dbReference type="Gene3D" id="3.40.1360.10">
    <property type="match status" value="1"/>
</dbReference>
<dbReference type="InterPro" id="IPR006295">
    <property type="entry name" value="DNA_primase_DnaG"/>
</dbReference>
<dbReference type="InterPro" id="IPR036185">
    <property type="entry name" value="DNA_heli_DnaB-like_N_sf"/>
</dbReference>
<feature type="domain" description="Toprim" evidence="15">
    <location>
        <begin position="261"/>
        <end position="342"/>
    </location>
</feature>
<dbReference type="FunFam" id="3.90.580.10:FF:000001">
    <property type="entry name" value="DNA primase"/>
    <property type="match status" value="1"/>
</dbReference>
<dbReference type="Pfam" id="PF10410">
    <property type="entry name" value="DnaB_bind"/>
    <property type="match status" value="1"/>
</dbReference>
<evidence type="ECO:0000256" key="1">
    <source>
        <dbReference type="ARBA" id="ARBA00022478"/>
    </source>
</evidence>
<dbReference type="STRING" id="519424.AZF04_04540"/>
<comment type="catalytic activity">
    <reaction evidence="12">
        <text>ssDNA + n NTP = ssDNA/pppN(pN)n-1 hybrid + (n-1) diphosphate.</text>
        <dbReference type="EC" id="2.7.7.101"/>
    </reaction>
</comment>
<name>A0A161Q6P8_9BACI</name>
<keyword evidence="3 12" id="KW-0808">Transferase</keyword>
<dbReference type="GO" id="GO:0000428">
    <property type="term" value="C:DNA-directed RNA polymerase complex"/>
    <property type="evidence" value="ECO:0007669"/>
    <property type="project" value="UniProtKB-KW"/>
</dbReference>
<dbReference type="EC" id="2.7.7.101" evidence="12"/>
<keyword evidence="8 12" id="KW-0862">Zinc</keyword>
<reference evidence="16" key="1">
    <citation type="submission" date="2016-02" db="EMBL/GenBank/DDBJ databases">
        <title>Genome sequence of Bacillus trypoxylicola KCTC 13244(T).</title>
        <authorList>
            <person name="Jeong H."/>
            <person name="Park S.-H."/>
            <person name="Choi S.-K."/>
        </authorList>
    </citation>
    <scope>NUCLEOTIDE SEQUENCE [LARGE SCALE GENOMIC DNA]</scope>
    <source>
        <strain evidence="16">KCTC 13244</strain>
    </source>
</reference>
<dbReference type="PIRSF" id="PIRSF002811">
    <property type="entry name" value="DnaG"/>
    <property type="match status" value="1"/>
</dbReference>
<keyword evidence="1 12" id="KW-0240">DNA-directed RNA polymerase</keyword>
<keyword evidence="4 12" id="KW-0548">Nucleotidyltransferase</keyword>
<protein>
    <recommendedName>
        <fullName evidence="12 13">DNA primase</fullName>
        <ecNumber evidence="12">2.7.7.101</ecNumber>
    </recommendedName>
</protein>
<dbReference type="GO" id="GO:0003677">
    <property type="term" value="F:DNA binding"/>
    <property type="evidence" value="ECO:0007669"/>
    <property type="project" value="UniProtKB-KW"/>
</dbReference>
<comment type="function">
    <text evidence="12 13">RNA polymerase that catalyzes the synthesis of short RNA molecules used as primers for DNA polymerase during DNA replication.</text>
</comment>
<proteinExistence type="inferred from homology"/>
<evidence type="ECO:0000313" key="16">
    <source>
        <dbReference type="EMBL" id="KYG32048.1"/>
    </source>
</evidence>
<keyword evidence="10 12" id="KW-0238">DNA-binding</keyword>
<dbReference type="NCBIfam" id="TIGR01391">
    <property type="entry name" value="dnaG"/>
    <property type="match status" value="1"/>
</dbReference>
<dbReference type="GO" id="GO:1990077">
    <property type="term" value="C:primosome complex"/>
    <property type="evidence" value="ECO:0007669"/>
    <property type="project" value="UniProtKB-KW"/>
</dbReference>
<dbReference type="InterPro" id="IPR030846">
    <property type="entry name" value="DnaG_bac"/>
</dbReference>
<keyword evidence="6 12" id="KW-0479">Metal-binding</keyword>
<dbReference type="InterPro" id="IPR050219">
    <property type="entry name" value="DnaG_primase"/>
</dbReference>
<dbReference type="GO" id="GO:0003899">
    <property type="term" value="F:DNA-directed RNA polymerase activity"/>
    <property type="evidence" value="ECO:0007669"/>
    <property type="project" value="UniProtKB-UniRule"/>
</dbReference>
<dbReference type="Gene3D" id="1.10.860.10">
    <property type="entry name" value="DNAb Helicase, Chain A"/>
    <property type="match status" value="1"/>
</dbReference>
<keyword evidence="7 12" id="KW-0863">Zinc-finger</keyword>
<accession>A0A161Q6P8</accession>
<dbReference type="InterPro" id="IPR013264">
    <property type="entry name" value="DNAG_N"/>
</dbReference>
<dbReference type="Proteomes" id="UP000075806">
    <property type="component" value="Unassembled WGS sequence"/>
</dbReference>
<evidence type="ECO:0000256" key="6">
    <source>
        <dbReference type="ARBA" id="ARBA00022723"/>
    </source>
</evidence>
<comment type="domain">
    <text evidence="12">Contains an N-terminal zinc-binding domain, a central core domain that contains the primase activity, and a C-terminal DnaB-binding domain.</text>
</comment>
<sequence>MGNGRIPEELVEKIRQSSDVVDVISDYVQLKKQGKQYIGLCPFHGEKSPSFSVSQDKQLYHCFGCGASGNVFSFLMNHDNLTFVESVRHLAKRSEIELPKEVTSIEERTSIPHSEMMAGHEMASRLYHHILTLSEEGKIGLDYAKGRGFTKQQIEHFKIGFVPNRWDTLVTIFKKRNFNLPEMQKAGLLGQRDSDQQYYDRFRDRLMFPIWNHQGKVIAFSGRSIGDEKPKYLNSSDTPIFHKGQVLYAFHLARPAIRKSNAAVLFEGAVDVIAAWGAGVNQGIATLGTALTEEQAKSIRRNAEVVTICYDSDKAGVEAAVRAASILENAGCMVKVAVMPEGNDPDDFIKKFGAERFKNDVIGASLTLMAFKMRFLRKGKNLNHESERMLYIEEVLTEIATLSKAIERDHYLRQLSEEFQLSLEALKQEQYRIFREKKKQSTFQRNDHQQPKEAKRSFEKKRLLPAFQNAERLLLSHMMRSEDIAERVRERIGGQFNLDEHHAISAYLYAYYGEGFEPDPSAFVQRISDESIKRLASEIAMLSVDEESSDQVIEDYIKQIENYPKWVEIHNKQLNLKQEHDPIMFAKLQMEIIQMKKELQSL</sequence>
<dbReference type="Gene3D" id="3.90.980.10">
    <property type="entry name" value="DNA primase, catalytic core, N-terminal domain"/>
    <property type="match status" value="1"/>
</dbReference>
<dbReference type="Pfam" id="PF01807">
    <property type="entry name" value="Zn_ribbon_DnaG"/>
    <property type="match status" value="1"/>
</dbReference>
<dbReference type="SUPFAM" id="SSF56731">
    <property type="entry name" value="DNA primase core"/>
    <property type="match status" value="1"/>
</dbReference>
<dbReference type="HAMAP" id="MF_00974">
    <property type="entry name" value="DNA_primase_DnaG"/>
    <property type="match status" value="1"/>
</dbReference>
<organism evidence="16 17">
    <name type="scientific">Alkalihalobacillus trypoxylicola</name>
    <dbReference type="NCBI Taxonomy" id="519424"/>
    <lineage>
        <taxon>Bacteria</taxon>
        <taxon>Bacillati</taxon>
        <taxon>Bacillota</taxon>
        <taxon>Bacilli</taxon>
        <taxon>Bacillales</taxon>
        <taxon>Bacillaceae</taxon>
        <taxon>Alkalihalobacillus</taxon>
    </lineage>
</organism>
<evidence type="ECO:0000256" key="13">
    <source>
        <dbReference type="PIRNR" id="PIRNR002811"/>
    </source>
</evidence>
<dbReference type="PANTHER" id="PTHR30313">
    <property type="entry name" value="DNA PRIMASE"/>
    <property type="match status" value="1"/>
</dbReference>
<keyword evidence="2 12" id="KW-0639">Primosome</keyword>
<dbReference type="GO" id="GO:0003678">
    <property type="term" value="F:DNA helicase activity"/>
    <property type="evidence" value="ECO:0007669"/>
    <property type="project" value="InterPro"/>
</dbReference>
<keyword evidence="9" id="KW-0460">Magnesium</keyword>
<dbReference type="Pfam" id="PF08275">
    <property type="entry name" value="DNAG_N"/>
    <property type="match status" value="1"/>
</dbReference>
<keyword evidence="11 12" id="KW-0804">Transcription</keyword>
<dbReference type="FunFam" id="3.90.980.10:FF:000001">
    <property type="entry name" value="DNA primase"/>
    <property type="match status" value="1"/>
</dbReference>
<dbReference type="Gene3D" id="3.90.580.10">
    <property type="entry name" value="Zinc finger, CHC2-type domain"/>
    <property type="match status" value="1"/>
</dbReference>
<dbReference type="InterPro" id="IPR019475">
    <property type="entry name" value="DNA_primase_DnaB-bd"/>
</dbReference>
<dbReference type="GO" id="GO:0006269">
    <property type="term" value="P:DNA replication, synthesis of primer"/>
    <property type="evidence" value="ECO:0007669"/>
    <property type="project" value="UniProtKB-UniRule"/>
</dbReference>
<evidence type="ECO:0000256" key="5">
    <source>
        <dbReference type="ARBA" id="ARBA00022705"/>
    </source>
</evidence>
<dbReference type="OrthoDB" id="9803773at2"/>
<evidence type="ECO:0000256" key="2">
    <source>
        <dbReference type="ARBA" id="ARBA00022515"/>
    </source>
</evidence>
<dbReference type="PROSITE" id="PS50880">
    <property type="entry name" value="TOPRIM"/>
    <property type="match status" value="1"/>
</dbReference>
<evidence type="ECO:0000256" key="3">
    <source>
        <dbReference type="ARBA" id="ARBA00022679"/>
    </source>
</evidence>
<dbReference type="AlphaFoldDB" id="A0A161Q6P8"/>
<evidence type="ECO:0000256" key="8">
    <source>
        <dbReference type="ARBA" id="ARBA00022833"/>
    </source>
</evidence>
<dbReference type="CDD" id="cd03364">
    <property type="entry name" value="TOPRIM_DnaG_primases"/>
    <property type="match status" value="1"/>
</dbReference>
<evidence type="ECO:0000256" key="10">
    <source>
        <dbReference type="ARBA" id="ARBA00023125"/>
    </source>
</evidence>
<dbReference type="GO" id="GO:0005737">
    <property type="term" value="C:cytoplasm"/>
    <property type="evidence" value="ECO:0007669"/>
    <property type="project" value="TreeGrafter"/>
</dbReference>
<feature type="zinc finger region" description="CHC2-type" evidence="12 14">
    <location>
        <begin position="41"/>
        <end position="65"/>
    </location>
</feature>
<dbReference type="SUPFAM" id="SSF48024">
    <property type="entry name" value="N-terminal domain of DnaB helicase"/>
    <property type="match status" value="1"/>
</dbReference>
<dbReference type="GO" id="GO:0005524">
    <property type="term" value="F:ATP binding"/>
    <property type="evidence" value="ECO:0007669"/>
    <property type="project" value="InterPro"/>
</dbReference>